<evidence type="ECO:0000313" key="7">
    <source>
        <dbReference type="Proteomes" id="UP000182114"/>
    </source>
</evidence>
<keyword evidence="2" id="KW-0285">Flavoprotein</keyword>
<keyword evidence="4" id="KW-0560">Oxidoreductase</keyword>
<feature type="domain" description="Pyridoxamine 5'-phosphate oxidase Alr4036 family FMN-binding" evidence="5">
    <location>
        <begin position="13"/>
        <end position="96"/>
    </location>
</feature>
<evidence type="ECO:0000256" key="4">
    <source>
        <dbReference type="ARBA" id="ARBA00023002"/>
    </source>
</evidence>
<comment type="cofactor">
    <cofactor evidence="1">
        <name>FMN</name>
        <dbReference type="ChEBI" id="CHEBI:58210"/>
    </cofactor>
</comment>
<dbReference type="GO" id="GO:0010181">
    <property type="term" value="F:FMN binding"/>
    <property type="evidence" value="ECO:0007669"/>
    <property type="project" value="InterPro"/>
</dbReference>
<evidence type="ECO:0000313" key="6">
    <source>
        <dbReference type="EMBL" id="SDF12512.1"/>
    </source>
</evidence>
<sequence>MTTAVFSELKDELQKGVTEYGHPFRLGTLGTVGLDKMARLRTVVLRDFSEDLELSFFTDKRSKKVTHIIENQKVSILLYHPEKRIQLKIEGNAFIIKNDKKIAKYWNQVNDNAKKDYTTTIAPGSAIENLKDIDYLNNENHFCIITIEAHKIEYLKLDQPNHIKIRYSREDNHWKGEFLVP</sequence>
<dbReference type="InterPro" id="IPR000659">
    <property type="entry name" value="Pyridox_Oxase"/>
</dbReference>
<evidence type="ECO:0000256" key="1">
    <source>
        <dbReference type="ARBA" id="ARBA00001917"/>
    </source>
</evidence>
<evidence type="ECO:0000256" key="3">
    <source>
        <dbReference type="ARBA" id="ARBA00022643"/>
    </source>
</evidence>
<proteinExistence type="predicted"/>
<dbReference type="PANTHER" id="PTHR10851:SF3">
    <property type="entry name" value="PYRIDOXINE_PYRIDOXAMINE 5'-PHOSPHATE OXIDASE 2"/>
    <property type="match status" value="1"/>
</dbReference>
<gene>
    <name evidence="6" type="ORF">SAMN04487992_107270</name>
</gene>
<keyword evidence="3" id="KW-0288">FMN</keyword>
<dbReference type="eggNOG" id="COG0259">
    <property type="taxonomic scope" value="Bacteria"/>
</dbReference>
<name>A0A1G7III4_9FLAO</name>
<dbReference type="Gene3D" id="2.30.110.10">
    <property type="entry name" value="Electron Transport, Fmn-binding Protein, Chain A"/>
    <property type="match status" value="1"/>
</dbReference>
<dbReference type="Proteomes" id="UP000182114">
    <property type="component" value="Unassembled WGS sequence"/>
</dbReference>
<dbReference type="GO" id="GO:0008615">
    <property type="term" value="P:pyridoxine biosynthetic process"/>
    <property type="evidence" value="ECO:0007669"/>
    <property type="project" value="InterPro"/>
</dbReference>
<dbReference type="PANTHER" id="PTHR10851">
    <property type="entry name" value="PYRIDOXINE-5-PHOSPHATE OXIDASE"/>
    <property type="match status" value="1"/>
</dbReference>
<dbReference type="InterPro" id="IPR012349">
    <property type="entry name" value="Split_barrel_FMN-bd"/>
</dbReference>
<dbReference type="InterPro" id="IPR024624">
    <property type="entry name" value="Pyridox_Oxase_Alr4036_FMN-bd"/>
</dbReference>
<dbReference type="Pfam" id="PF12766">
    <property type="entry name" value="Pyridox_oxase_2"/>
    <property type="match status" value="1"/>
</dbReference>
<reference evidence="7" key="1">
    <citation type="submission" date="2016-10" db="EMBL/GenBank/DDBJ databases">
        <authorList>
            <person name="Varghese N."/>
            <person name="Submissions S."/>
        </authorList>
    </citation>
    <scope>NUCLEOTIDE SEQUENCE [LARGE SCALE GENOMIC DNA]</scope>
    <source>
        <strain evidence="7">DSM 24729</strain>
    </source>
</reference>
<dbReference type="SUPFAM" id="SSF50475">
    <property type="entry name" value="FMN-binding split barrel"/>
    <property type="match status" value="1"/>
</dbReference>
<dbReference type="GO" id="GO:0004733">
    <property type="term" value="F:pyridoxamine phosphate oxidase activity"/>
    <property type="evidence" value="ECO:0007669"/>
    <property type="project" value="InterPro"/>
</dbReference>
<evidence type="ECO:0000259" key="5">
    <source>
        <dbReference type="Pfam" id="PF12766"/>
    </source>
</evidence>
<dbReference type="RefSeq" id="WP_074538739.1">
    <property type="nucleotide sequence ID" value="NZ_FNBD01000007.1"/>
</dbReference>
<keyword evidence="7" id="KW-1185">Reference proteome</keyword>
<organism evidence="6 7">
    <name type="scientific">Cellulophaga baltica</name>
    <dbReference type="NCBI Taxonomy" id="76594"/>
    <lineage>
        <taxon>Bacteria</taxon>
        <taxon>Pseudomonadati</taxon>
        <taxon>Bacteroidota</taxon>
        <taxon>Flavobacteriia</taxon>
        <taxon>Flavobacteriales</taxon>
        <taxon>Flavobacteriaceae</taxon>
        <taxon>Cellulophaga</taxon>
    </lineage>
</organism>
<evidence type="ECO:0000256" key="2">
    <source>
        <dbReference type="ARBA" id="ARBA00022630"/>
    </source>
</evidence>
<accession>A0A1G7III4</accession>
<dbReference type="EMBL" id="FNBD01000007">
    <property type="protein sequence ID" value="SDF12512.1"/>
    <property type="molecule type" value="Genomic_DNA"/>
</dbReference>
<protein>
    <submittedName>
        <fullName evidence="6">Pyridoxine/pyridoxamine 5'-phosphate oxidase</fullName>
    </submittedName>
</protein>
<dbReference type="AlphaFoldDB" id="A0A1G7III4"/>